<sequence>MTGGSPRVPVRVVTEPEFHARLVEVAASLPADQIGSVTGPGRSGAVAAVYASHLLGVPFIPYGSQCPTHLGCLLIIDTARESGATLRKAERRYSEAKPIVVACFEEPPRVAF</sequence>
<name>A0A5B9W8S2_9BACT</name>
<protein>
    <submittedName>
        <fullName evidence="1">Uncharacterized protein</fullName>
    </submittedName>
</protein>
<dbReference type="KEGG" id="agv:OJF2_51430"/>
<evidence type="ECO:0000313" key="1">
    <source>
        <dbReference type="EMBL" id="QEH36559.1"/>
    </source>
</evidence>
<dbReference type="RefSeq" id="WP_148596227.1">
    <property type="nucleotide sequence ID" value="NZ_CP042997.1"/>
</dbReference>
<dbReference type="EMBL" id="CP042997">
    <property type="protein sequence ID" value="QEH36559.1"/>
    <property type="molecule type" value="Genomic_DNA"/>
</dbReference>
<dbReference type="AlphaFoldDB" id="A0A5B9W8S2"/>
<dbReference type="Proteomes" id="UP000324233">
    <property type="component" value="Chromosome"/>
</dbReference>
<evidence type="ECO:0000313" key="2">
    <source>
        <dbReference type="Proteomes" id="UP000324233"/>
    </source>
</evidence>
<keyword evidence="2" id="KW-1185">Reference proteome</keyword>
<gene>
    <name evidence="1" type="ORF">OJF2_51430</name>
</gene>
<reference evidence="1 2" key="1">
    <citation type="submission" date="2019-08" db="EMBL/GenBank/DDBJ databases">
        <title>Deep-cultivation of Planctomycetes and their phenomic and genomic characterization uncovers novel biology.</title>
        <authorList>
            <person name="Wiegand S."/>
            <person name="Jogler M."/>
            <person name="Boedeker C."/>
            <person name="Pinto D."/>
            <person name="Vollmers J."/>
            <person name="Rivas-Marin E."/>
            <person name="Kohn T."/>
            <person name="Peeters S.H."/>
            <person name="Heuer A."/>
            <person name="Rast P."/>
            <person name="Oberbeckmann S."/>
            <person name="Bunk B."/>
            <person name="Jeske O."/>
            <person name="Meyerdierks A."/>
            <person name="Storesund J.E."/>
            <person name="Kallscheuer N."/>
            <person name="Luecker S."/>
            <person name="Lage O.M."/>
            <person name="Pohl T."/>
            <person name="Merkel B.J."/>
            <person name="Hornburger P."/>
            <person name="Mueller R.-W."/>
            <person name="Bruemmer F."/>
            <person name="Labrenz M."/>
            <person name="Spormann A.M."/>
            <person name="Op den Camp H."/>
            <person name="Overmann J."/>
            <person name="Amann R."/>
            <person name="Jetten M.S.M."/>
            <person name="Mascher T."/>
            <person name="Medema M.H."/>
            <person name="Devos D.P."/>
            <person name="Kaster A.-K."/>
            <person name="Ovreas L."/>
            <person name="Rohde M."/>
            <person name="Galperin M.Y."/>
            <person name="Jogler C."/>
        </authorList>
    </citation>
    <scope>NUCLEOTIDE SEQUENCE [LARGE SCALE GENOMIC DNA]</scope>
    <source>
        <strain evidence="1 2">OJF2</strain>
    </source>
</reference>
<accession>A0A5B9W8S2</accession>
<proteinExistence type="predicted"/>
<dbReference type="OrthoDB" id="199120at2"/>
<organism evidence="1 2">
    <name type="scientific">Aquisphaera giovannonii</name>
    <dbReference type="NCBI Taxonomy" id="406548"/>
    <lineage>
        <taxon>Bacteria</taxon>
        <taxon>Pseudomonadati</taxon>
        <taxon>Planctomycetota</taxon>
        <taxon>Planctomycetia</taxon>
        <taxon>Isosphaerales</taxon>
        <taxon>Isosphaeraceae</taxon>
        <taxon>Aquisphaera</taxon>
    </lineage>
</organism>